<evidence type="ECO:0000256" key="5">
    <source>
        <dbReference type="PROSITE-ProRule" id="PRU00309"/>
    </source>
</evidence>
<evidence type="ECO:0000256" key="1">
    <source>
        <dbReference type="ARBA" id="ARBA00022723"/>
    </source>
</evidence>
<evidence type="ECO:0000256" key="3">
    <source>
        <dbReference type="ARBA" id="ARBA00022833"/>
    </source>
</evidence>
<dbReference type="Pfam" id="PF05485">
    <property type="entry name" value="THAP"/>
    <property type="match status" value="1"/>
</dbReference>
<accession>A0A154PTC2</accession>
<dbReference type="STRING" id="178035.A0A154PTC2"/>
<keyword evidence="6" id="KW-0812">Transmembrane</keyword>
<keyword evidence="6" id="KW-1133">Transmembrane helix</keyword>
<dbReference type="Proteomes" id="UP000076502">
    <property type="component" value="Unassembled WGS sequence"/>
</dbReference>
<keyword evidence="3" id="KW-0862">Zinc</keyword>
<keyword evidence="2 5" id="KW-0863">Zinc-finger</keyword>
<dbReference type="PROSITE" id="PS50950">
    <property type="entry name" value="ZF_THAP"/>
    <property type="match status" value="1"/>
</dbReference>
<name>A0A154PTC2_DUFNO</name>
<keyword evidence="9" id="KW-1185">Reference proteome</keyword>
<organism evidence="8 9">
    <name type="scientific">Dufourea novaeangliae</name>
    <name type="common">Sweat bee</name>
    <dbReference type="NCBI Taxonomy" id="178035"/>
    <lineage>
        <taxon>Eukaryota</taxon>
        <taxon>Metazoa</taxon>
        <taxon>Ecdysozoa</taxon>
        <taxon>Arthropoda</taxon>
        <taxon>Hexapoda</taxon>
        <taxon>Insecta</taxon>
        <taxon>Pterygota</taxon>
        <taxon>Neoptera</taxon>
        <taxon>Endopterygota</taxon>
        <taxon>Hymenoptera</taxon>
        <taxon>Apocrita</taxon>
        <taxon>Aculeata</taxon>
        <taxon>Apoidea</taxon>
        <taxon>Anthophila</taxon>
        <taxon>Halictidae</taxon>
        <taxon>Rophitinae</taxon>
        <taxon>Dufourea</taxon>
    </lineage>
</organism>
<gene>
    <name evidence="8" type="ORF">WN55_07320</name>
</gene>
<dbReference type="GO" id="GO:0008270">
    <property type="term" value="F:zinc ion binding"/>
    <property type="evidence" value="ECO:0007669"/>
    <property type="project" value="UniProtKB-KW"/>
</dbReference>
<keyword evidence="1" id="KW-0479">Metal-binding</keyword>
<proteinExistence type="predicted"/>
<evidence type="ECO:0000313" key="9">
    <source>
        <dbReference type="Proteomes" id="UP000076502"/>
    </source>
</evidence>
<dbReference type="SUPFAM" id="SSF57716">
    <property type="entry name" value="Glucocorticoid receptor-like (DNA-binding domain)"/>
    <property type="match status" value="1"/>
</dbReference>
<dbReference type="AlphaFoldDB" id="A0A154PTC2"/>
<evidence type="ECO:0000259" key="7">
    <source>
        <dbReference type="PROSITE" id="PS50950"/>
    </source>
</evidence>
<evidence type="ECO:0000256" key="2">
    <source>
        <dbReference type="ARBA" id="ARBA00022771"/>
    </source>
</evidence>
<reference evidence="8 9" key="1">
    <citation type="submission" date="2015-07" db="EMBL/GenBank/DDBJ databases">
        <title>The genome of Dufourea novaeangliae.</title>
        <authorList>
            <person name="Pan H."/>
            <person name="Kapheim K."/>
        </authorList>
    </citation>
    <scope>NUCLEOTIDE SEQUENCE [LARGE SCALE GENOMIC DNA]</scope>
    <source>
        <strain evidence="8">0120121106</strain>
        <tissue evidence="8">Whole body</tissue>
    </source>
</reference>
<feature type="non-terminal residue" evidence="8">
    <location>
        <position position="1"/>
    </location>
</feature>
<feature type="domain" description="THAP-type" evidence="7">
    <location>
        <begin position="1"/>
        <end position="76"/>
    </location>
</feature>
<keyword evidence="4 5" id="KW-0238">DNA-binding</keyword>
<dbReference type="GO" id="GO:0003677">
    <property type="term" value="F:DNA binding"/>
    <property type="evidence" value="ECO:0007669"/>
    <property type="project" value="UniProtKB-UniRule"/>
</dbReference>
<evidence type="ECO:0000313" key="8">
    <source>
        <dbReference type="EMBL" id="KZC14654.1"/>
    </source>
</evidence>
<feature type="transmembrane region" description="Helical" evidence="6">
    <location>
        <begin position="70"/>
        <end position="91"/>
    </location>
</feature>
<evidence type="ECO:0000256" key="4">
    <source>
        <dbReference type="ARBA" id="ARBA00023125"/>
    </source>
</evidence>
<dbReference type="EMBL" id="KQ435099">
    <property type="protein sequence ID" value="KZC14654.1"/>
    <property type="molecule type" value="Genomic_DNA"/>
</dbReference>
<dbReference type="InterPro" id="IPR006612">
    <property type="entry name" value="THAP_Znf"/>
</dbReference>
<sequence>CVVPQCPSKSKNPSHHFPQKENEAQKWVVAVKNQKLLSLSHKELVKRLVCWKHFAEQDYKCSSQRRNVSFLLFFLFLIMNKFIYYHIYIVYNYFFYLL</sequence>
<keyword evidence="6" id="KW-0472">Membrane</keyword>
<protein>
    <recommendedName>
        <fullName evidence="7">THAP-type domain-containing protein</fullName>
    </recommendedName>
</protein>
<evidence type="ECO:0000256" key="6">
    <source>
        <dbReference type="SAM" id="Phobius"/>
    </source>
</evidence>